<evidence type="ECO:0000256" key="6">
    <source>
        <dbReference type="RuleBase" id="RU366026"/>
    </source>
</evidence>
<evidence type="ECO:0000256" key="3">
    <source>
        <dbReference type="ARBA" id="ARBA00022679"/>
    </source>
</evidence>
<comment type="pathway">
    <text evidence="6">Cofactor biosynthesis; adenosylcobalamin biosynthesis; adenosylcobalamin from cob(II)yrinate a,c-diamide: step 2/7.</text>
</comment>
<keyword evidence="4 6" id="KW-0547">Nucleotide-binding</keyword>
<feature type="domain" description="Cobalamin adenosyltransferase-like" evidence="7">
    <location>
        <begin position="3"/>
        <end position="173"/>
    </location>
</feature>
<keyword evidence="6" id="KW-0169">Cobalamin biosynthesis</keyword>
<dbReference type="FunFam" id="1.20.1200.10:FF:000001">
    <property type="entry name" value="Cob(I)yrinic acid a,c-diamide adenosyltransferase"/>
    <property type="match status" value="1"/>
</dbReference>
<dbReference type="RefSeq" id="WP_138930799.1">
    <property type="nucleotide sequence ID" value="NZ_SWMU01000001.1"/>
</dbReference>
<dbReference type="EC" id="2.5.1.17" evidence="6"/>
<sequence>MKIYTKTGDKGQTSLFSGSRVPKHDLRIESYGTIDELNSYIGVIKDHSPEGEDLGLLHHIQDRLFSIGSILATEPEKLKDKQGEDRFKLPKIKDHDIEALEQAMDEMNEELPEMTHFLLPGGHPVVSFCHVGRCVCRRAERRVTALHEQEEVNVNVLKYINRLSDFLFVLSRYWGKKAKAKEVKWVPKTD</sequence>
<dbReference type="OrthoDB" id="9778896at2"/>
<dbReference type="PANTHER" id="PTHR12213:SF0">
    <property type="entry name" value="CORRINOID ADENOSYLTRANSFERASE MMAB"/>
    <property type="match status" value="1"/>
</dbReference>
<comment type="similarity">
    <text evidence="1 6">Belongs to the Cob(I)alamin adenosyltransferase family.</text>
</comment>
<evidence type="ECO:0000256" key="4">
    <source>
        <dbReference type="ARBA" id="ARBA00022741"/>
    </source>
</evidence>
<name>A0A4U5TSI4_9FLAO</name>
<keyword evidence="3 6" id="KW-0808">Transferase</keyword>
<evidence type="ECO:0000256" key="1">
    <source>
        <dbReference type="ARBA" id="ARBA00007487"/>
    </source>
</evidence>
<dbReference type="UniPathway" id="UPA00148">
    <property type="reaction ID" value="UER00233"/>
</dbReference>
<comment type="catalytic activity">
    <reaction evidence="6">
        <text>2 cob(II)alamin + reduced [electron-transfer flavoprotein] + 2 ATP = 2 adenosylcob(III)alamin + 2 triphosphate + oxidized [electron-transfer flavoprotein] + 3 H(+)</text>
        <dbReference type="Rhea" id="RHEA:28671"/>
        <dbReference type="Rhea" id="RHEA-COMP:10685"/>
        <dbReference type="Rhea" id="RHEA-COMP:10686"/>
        <dbReference type="ChEBI" id="CHEBI:15378"/>
        <dbReference type="ChEBI" id="CHEBI:16304"/>
        <dbReference type="ChEBI" id="CHEBI:18036"/>
        <dbReference type="ChEBI" id="CHEBI:18408"/>
        <dbReference type="ChEBI" id="CHEBI:30616"/>
        <dbReference type="ChEBI" id="CHEBI:57692"/>
        <dbReference type="ChEBI" id="CHEBI:58307"/>
        <dbReference type="EC" id="2.5.1.17"/>
    </reaction>
</comment>
<reference evidence="8 9" key="1">
    <citation type="submission" date="2019-04" db="EMBL/GenBank/DDBJ databases">
        <title>Psychroflexus halotolerans sp. nov., isolated from a marine solar saltern.</title>
        <authorList>
            <person name="Feng X."/>
        </authorList>
    </citation>
    <scope>NUCLEOTIDE SEQUENCE [LARGE SCALE GENOMIC DNA]</scope>
    <source>
        <strain evidence="8 9">WDS2C27</strain>
    </source>
</reference>
<dbReference type="SUPFAM" id="SSF89028">
    <property type="entry name" value="Cobalamin adenosyltransferase-like"/>
    <property type="match status" value="1"/>
</dbReference>
<comment type="caution">
    <text evidence="8">The sequence shown here is derived from an EMBL/GenBank/DDBJ whole genome shotgun (WGS) entry which is preliminary data.</text>
</comment>
<dbReference type="NCBIfam" id="TIGR00636">
    <property type="entry name" value="PduO_Nterm"/>
    <property type="match status" value="1"/>
</dbReference>
<evidence type="ECO:0000313" key="9">
    <source>
        <dbReference type="Proteomes" id="UP000306552"/>
    </source>
</evidence>
<dbReference type="InterPro" id="IPR029499">
    <property type="entry name" value="PduO-typ"/>
</dbReference>
<evidence type="ECO:0000313" key="8">
    <source>
        <dbReference type="EMBL" id="TKS57096.1"/>
    </source>
</evidence>
<keyword evidence="5 6" id="KW-0067">ATP-binding</keyword>
<comment type="catalytic activity">
    <reaction evidence="6">
        <text>2 cob(II)yrinate a,c diamide + reduced [electron-transfer flavoprotein] + 2 ATP = 2 adenosylcob(III)yrinate a,c-diamide + 2 triphosphate + oxidized [electron-transfer flavoprotein] + 3 H(+)</text>
        <dbReference type="Rhea" id="RHEA:11528"/>
        <dbReference type="Rhea" id="RHEA-COMP:10685"/>
        <dbReference type="Rhea" id="RHEA-COMP:10686"/>
        <dbReference type="ChEBI" id="CHEBI:15378"/>
        <dbReference type="ChEBI" id="CHEBI:18036"/>
        <dbReference type="ChEBI" id="CHEBI:30616"/>
        <dbReference type="ChEBI" id="CHEBI:57692"/>
        <dbReference type="ChEBI" id="CHEBI:58307"/>
        <dbReference type="ChEBI" id="CHEBI:58503"/>
        <dbReference type="ChEBI" id="CHEBI:58537"/>
        <dbReference type="EC" id="2.5.1.17"/>
    </reaction>
</comment>
<dbReference type="Proteomes" id="UP000306552">
    <property type="component" value="Unassembled WGS sequence"/>
</dbReference>
<dbReference type="InterPro" id="IPR016030">
    <property type="entry name" value="CblAdoTrfase-like"/>
</dbReference>
<dbReference type="EMBL" id="SWMU01000001">
    <property type="protein sequence ID" value="TKS57096.1"/>
    <property type="molecule type" value="Genomic_DNA"/>
</dbReference>
<accession>A0A4U5TSI4</accession>
<proteinExistence type="inferred from homology"/>
<dbReference type="AlphaFoldDB" id="A0A4U5TSI4"/>
<keyword evidence="9" id="KW-1185">Reference proteome</keyword>
<dbReference type="Gene3D" id="1.20.1200.10">
    <property type="entry name" value="Cobalamin adenosyltransferase-like"/>
    <property type="match status" value="1"/>
</dbReference>
<dbReference type="InterPro" id="IPR036451">
    <property type="entry name" value="CblAdoTrfase-like_sf"/>
</dbReference>
<dbReference type="PANTHER" id="PTHR12213">
    <property type="entry name" value="CORRINOID ADENOSYLTRANSFERASE"/>
    <property type="match status" value="1"/>
</dbReference>
<gene>
    <name evidence="8" type="ORF">FCN74_01380</name>
</gene>
<dbReference type="Pfam" id="PF01923">
    <property type="entry name" value="Cob_adeno_trans"/>
    <property type="match status" value="1"/>
</dbReference>
<organism evidence="8 9">
    <name type="scientific">Mesohalobacter halotolerans</name>
    <dbReference type="NCBI Taxonomy" id="1883405"/>
    <lineage>
        <taxon>Bacteria</taxon>
        <taxon>Pseudomonadati</taxon>
        <taxon>Bacteroidota</taxon>
        <taxon>Flavobacteriia</taxon>
        <taxon>Flavobacteriales</taxon>
        <taxon>Flavobacteriaceae</taxon>
        <taxon>Mesohalobacter</taxon>
    </lineage>
</organism>
<dbReference type="GO" id="GO:0008817">
    <property type="term" value="F:corrinoid adenosyltransferase activity"/>
    <property type="evidence" value="ECO:0007669"/>
    <property type="project" value="UniProtKB-UniRule"/>
</dbReference>
<evidence type="ECO:0000256" key="2">
    <source>
        <dbReference type="ARBA" id="ARBA00011233"/>
    </source>
</evidence>
<evidence type="ECO:0000259" key="7">
    <source>
        <dbReference type="Pfam" id="PF01923"/>
    </source>
</evidence>
<evidence type="ECO:0000256" key="5">
    <source>
        <dbReference type="ARBA" id="ARBA00022840"/>
    </source>
</evidence>
<dbReference type="GO" id="GO:0005524">
    <property type="term" value="F:ATP binding"/>
    <property type="evidence" value="ECO:0007669"/>
    <property type="project" value="UniProtKB-UniRule"/>
</dbReference>
<dbReference type="GO" id="GO:0009236">
    <property type="term" value="P:cobalamin biosynthetic process"/>
    <property type="evidence" value="ECO:0007669"/>
    <property type="project" value="UniProtKB-UniRule"/>
</dbReference>
<protein>
    <recommendedName>
        <fullName evidence="6">Corrinoid adenosyltransferase</fullName>
        <ecNumber evidence="6">2.5.1.17</ecNumber>
    </recommendedName>
    <alternativeName>
        <fullName evidence="6">Cob(II)alamin adenosyltransferase</fullName>
    </alternativeName>
    <alternativeName>
        <fullName evidence="6">Cob(II)yrinic acid a,c-diamide adenosyltransferase</fullName>
    </alternativeName>
    <alternativeName>
        <fullName evidence="6">Cobinamide/cobalamin adenosyltransferase</fullName>
    </alternativeName>
</protein>
<comment type="subunit">
    <text evidence="2">Homotrimer.</text>
</comment>